<keyword evidence="4" id="KW-0645">Protease</keyword>
<gene>
    <name evidence="8" type="ORF">LRAMOSA10011</name>
</gene>
<dbReference type="GO" id="GO:0016579">
    <property type="term" value="P:protein deubiquitination"/>
    <property type="evidence" value="ECO:0007669"/>
    <property type="project" value="TreeGrafter"/>
</dbReference>
<dbReference type="InterPro" id="IPR050164">
    <property type="entry name" value="Peptidase_C19"/>
</dbReference>
<dbReference type="EC" id="3.4.19.12" evidence="3"/>
<evidence type="ECO:0000256" key="2">
    <source>
        <dbReference type="ARBA" id="ARBA00009085"/>
    </source>
</evidence>
<dbReference type="AlphaFoldDB" id="A0A077WMQ4"/>
<dbReference type="SUPFAM" id="SSF54001">
    <property type="entry name" value="Cysteine proteinases"/>
    <property type="match status" value="1"/>
</dbReference>
<evidence type="ECO:0000256" key="5">
    <source>
        <dbReference type="ARBA" id="ARBA00022786"/>
    </source>
</evidence>
<keyword evidence="5" id="KW-0833">Ubl conjugation pathway</keyword>
<dbReference type="GO" id="GO:0006508">
    <property type="term" value="P:proteolysis"/>
    <property type="evidence" value="ECO:0007669"/>
    <property type="project" value="UniProtKB-KW"/>
</dbReference>
<organism evidence="8">
    <name type="scientific">Lichtheimia ramosa</name>
    <dbReference type="NCBI Taxonomy" id="688394"/>
    <lineage>
        <taxon>Eukaryota</taxon>
        <taxon>Fungi</taxon>
        <taxon>Fungi incertae sedis</taxon>
        <taxon>Mucoromycota</taxon>
        <taxon>Mucoromycotina</taxon>
        <taxon>Mucoromycetes</taxon>
        <taxon>Mucorales</taxon>
        <taxon>Lichtheimiaceae</taxon>
        <taxon>Lichtheimia</taxon>
    </lineage>
</organism>
<keyword evidence="6" id="KW-0378">Hydrolase</keyword>
<evidence type="ECO:0000256" key="3">
    <source>
        <dbReference type="ARBA" id="ARBA00012759"/>
    </source>
</evidence>
<dbReference type="InterPro" id="IPR038765">
    <property type="entry name" value="Papain-like_cys_pep_sf"/>
</dbReference>
<dbReference type="GO" id="GO:0005634">
    <property type="term" value="C:nucleus"/>
    <property type="evidence" value="ECO:0007669"/>
    <property type="project" value="TreeGrafter"/>
</dbReference>
<comment type="catalytic activity">
    <reaction evidence="1">
        <text>Thiol-dependent hydrolysis of ester, thioester, amide, peptide and isopeptide bonds formed by the C-terminal Gly of ubiquitin (a 76-residue protein attached to proteins as an intracellular targeting signal).</text>
        <dbReference type="EC" id="3.4.19.12"/>
    </reaction>
</comment>
<comment type="similarity">
    <text evidence="2">Belongs to the peptidase C19 family.</text>
</comment>
<evidence type="ECO:0000256" key="1">
    <source>
        <dbReference type="ARBA" id="ARBA00000707"/>
    </source>
</evidence>
<sequence length="489" mass="54208">MSSSSHYHFSAIAAVASIAIASLALTTTTNSTCSITKKSLRLSKSHSSGKVIRLGGHCSASLRSIIKALATLVSFQSYLTELQAYQQQNTDTPSLIDTLCTAIQSLYDPEIRRNHPKPVVELIRALEHQQVINQDDSNRDVCKLFDAISKAITLGQETQYWEEPYSLLDAMEADLDTLDTASVSSMESVFSVSSFGSHPRPRRHAARNPLIGLTGTKFTCIQCGYTSPIQHDTFHVLSLQASLTRHKTLEDCIKDYTAPQRMKGAFCRKCMLSATLDALSSQKLKSDASEEEVNEHAGKIQVLKDAIRYNVEAPLPGIPLVQTTSCIEKQTLFANPPKALCIHLPLSRSHSLIPEMLDLAPYTADNDLTEPRRRLSRPSRIFLRNMAAGHRFVHGPDGLKLALKDDIQLPIQDALPSLSIPGLPVRSVVYRLRSVIIQDAQGRCISSIGKPTSTPSRFRFTSHLKKAHTDNISHSHYNETSMLFYERDE</sequence>
<dbReference type="Gene3D" id="3.90.70.10">
    <property type="entry name" value="Cysteine proteinases"/>
    <property type="match status" value="1"/>
</dbReference>
<evidence type="ECO:0000256" key="6">
    <source>
        <dbReference type="ARBA" id="ARBA00022801"/>
    </source>
</evidence>
<accession>A0A077WMQ4</accession>
<keyword evidence="7" id="KW-0788">Thiol protease</keyword>
<reference evidence="8" key="1">
    <citation type="journal article" date="2014" name="Genome Announc.">
        <title>De novo whole-genome sequence and genome annotation of Lichtheimia ramosa.</title>
        <authorList>
            <person name="Linde J."/>
            <person name="Schwartze V."/>
            <person name="Binder U."/>
            <person name="Lass-Florl C."/>
            <person name="Voigt K."/>
            <person name="Horn F."/>
        </authorList>
    </citation>
    <scope>NUCLEOTIDE SEQUENCE</scope>
    <source>
        <strain evidence="8">JMRC FSU:6197</strain>
    </source>
</reference>
<dbReference type="EMBL" id="LK023326">
    <property type="protein sequence ID" value="CDS08650.1"/>
    <property type="molecule type" value="Genomic_DNA"/>
</dbReference>
<dbReference type="OrthoDB" id="2248014at2759"/>
<name>A0A077WMQ4_9FUNG</name>
<evidence type="ECO:0000256" key="4">
    <source>
        <dbReference type="ARBA" id="ARBA00022670"/>
    </source>
</evidence>
<evidence type="ECO:0000313" key="8">
    <source>
        <dbReference type="EMBL" id="CDS08650.1"/>
    </source>
</evidence>
<protein>
    <recommendedName>
        <fullName evidence="3">ubiquitinyl hydrolase 1</fullName>
        <ecNumber evidence="3">3.4.19.12</ecNumber>
    </recommendedName>
</protein>
<dbReference type="GO" id="GO:0005829">
    <property type="term" value="C:cytosol"/>
    <property type="evidence" value="ECO:0007669"/>
    <property type="project" value="TreeGrafter"/>
</dbReference>
<dbReference type="PANTHER" id="PTHR24006">
    <property type="entry name" value="UBIQUITIN CARBOXYL-TERMINAL HYDROLASE"/>
    <property type="match status" value="1"/>
</dbReference>
<proteinExistence type="inferred from homology"/>
<dbReference type="PANTHER" id="PTHR24006:SF888">
    <property type="entry name" value="UBIQUITIN CARBOXYL-TERMINAL HYDROLASE 30"/>
    <property type="match status" value="1"/>
</dbReference>
<dbReference type="GO" id="GO:0004843">
    <property type="term" value="F:cysteine-type deubiquitinase activity"/>
    <property type="evidence" value="ECO:0007669"/>
    <property type="project" value="UniProtKB-EC"/>
</dbReference>
<evidence type="ECO:0000256" key="7">
    <source>
        <dbReference type="ARBA" id="ARBA00022807"/>
    </source>
</evidence>